<dbReference type="InterPro" id="IPR003660">
    <property type="entry name" value="HAMP_dom"/>
</dbReference>
<sequence length="562" mass="60368">MKLSNLKIGTRLGLGFSVILAVFVIAIAITALRLNTVRHEASEVVTESLPHLMAAYEIDIEITSMAEAITDAAATHDREGIKEAEDSSRKVMENLEKFKEMFRKENDTASLKDVEAIENRLKDFLQLGERMVDVFITSGLAEGSKVNAELDKARGPLVELVEKLQKAQSDEAIRNSREVVNQAIKVSTILLSMGAGAILLGCIIAFFMTRSITKPLNDAVGVSNRLAEGDLTVEIDATSQDETGILLAAMKNMVERLKEIVAEVKTAADNVASGSQQMSSGSEEMSQGASEQAAAAEEASSSMEEMSSNIRQNADNALQTEKIAVKSAGDAREGGKAVEETVHAMKDIAGKISIIEEIARQTNLLALNAAIEAARAGEHGKGFAVVASEVRKLAERSQKAAAEISELSASSVEVAEKAGDLLTKMVPDIQRTAELVQEISAASREQDTGAEQINKAIQQLDQVIQQNAGASEEMASTAEELASQAEQLQSSISFFRIGDGESVRKNTAKAPSPTKTVQPRKVKIQHIARAEKANGYPAKTSVGHDLDMTGGVDHFDKEFEKF</sequence>
<keyword evidence="7" id="KW-0812">Transmembrane</keyword>
<evidence type="ECO:0000256" key="3">
    <source>
        <dbReference type="ARBA" id="ARBA00029447"/>
    </source>
</evidence>
<evidence type="ECO:0000256" key="5">
    <source>
        <dbReference type="SAM" id="Coils"/>
    </source>
</evidence>
<comment type="similarity">
    <text evidence="3">Belongs to the methyl-accepting chemotaxis (MCP) protein family.</text>
</comment>
<evidence type="ECO:0000256" key="1">
    <source>
        <dbReference type="ARBA" id="ARBA00004370"/>
    </source>
</evidence>
<evidence type="ECO:0000256" key="2">
    <source>
        <dbReference type="ARBA" id="ARBA00022500"/>
    </source>
</evidence>
<dbReference type="GO" id="GO:0004888">
    <property type="term" value="F:transmembrane signaling receptor activity"/>
    <property type="evidence" value="ECO:0007669"/>
    <property type="project" value="InterPro"/>
</dbReference>
<dbReference type="Gene3D" id="1.10.287.950">
    <property type="entry name" value="Methyl-accepting chemotaxis protein"/>
    <property type="match status" value="1"/>
</dbReference>
<keyword evidence="7" id="KW-1133">Transmembrane helix</keyword>
<evidence type="ECO:0000313" key="11">
    <source>
        <dbReference type="Proteomes" id="UP000007721"/>
    </source>
</evidence>
<proteinExistence type="inferred from homology"/>
<feature type="transmembrane region" description="Helical" evidence="7">
    <location>
        <begin position="12"/>
        <end position="32"/>
    </location>
</feature>
<dbReference type="GO" id="GO:0007165">
    <property type="term" value="P:signal transduction"/>
    <property type="evidence" value="ECO:0007669"/>
    <property type="project" value="UniProtKB-KW"/>
</dbReference>
<feature type="domain" description="HAMP" evidence="9">
    <location>
        <begin position="210"/>
        <end position="262"/>
    </location>
</feature>
<dbReference type="KEGG" id="geo:Geob_2266"/>
<dbReference type="FunFam" id="1.10.287.950:FF:000001">
    <property type="entry name" value="Methyl-accepting chemotaxis sensory transducer"/>
    <property type="match status" value="1"/>
</dbReference>
<evidence type="ECO:0000259" key="8">
    <source>
        <dbReference type="PROSITE" id="PS50111"/>
    </source>
</evidence>
<evidence type="ECO:0000313" key="10">
    <source>
        <dbReference type="EMBL" id="ACM20620.1"/>
    </source>
</evidence>
<dbReference type="Pfam" id="PF00015">
    <property type="entry name" value="MCPsignal"/>
    <property type="match status" value="1"/>
</dbReference>
<dbReference type="PANTHER" id="PTHR43531">
    <property type="entry name" value="PROTEIN ICFG"/>
    <property type="match status" value="1"/>
</dbReference>
<dbReference type="Pfam" id="PF12729">
    <property type="entry name" value="4HB_MCP_1"/>
    <property type="match status" value="1"/>
</dbReference>
<evidence type="ECO:0000259" key="9">
    <source>
        <dbReference type="PROSITE" id="PS50885"/>
    </source>
</evidence>
<feature type="transmembrane region" description="Helical" evidence="7">
    <location>
        <begin position="183"/>
        <end position="208"/>
    </location>
</feature>
<keyword evidence="2" id="KW-0145">Chemotaxis</keyword>
<dbReference type="PRINTS" id="PR00260">
    <property type="entry name" value="CHEMTRNSDUCR"/>
</dbReference>
<dbReference type="STRING" id="316067.Geob_2266"/>
<dbReference type="eggNOG" id="COG0840">
    <property type="taxonomic scope" value="Bacteria"/>
</dbReference>
<evidence type="ECO:0000256" key="7">
    <source>
        <dbReference type="SAM" id="Phobius"/>
    </source>
</evidence>
<dbReference type="InterPro" id="IPR051310">
    <property type="entry name" value="MCP_chemotaxis"/>
</dbReference>
<dbReference type="SMART" id="SM00283">
    <property type="entry name" value="MA"/>
    <property type="match status" value="1"/>
</dbReference>
<dbReference type="PROSITE" id="PS50885">
    <property type="entry name" value="HAMP"/>
    <property type="match status" value="1"/>
</dbReference>
<dbReference type="PROSITE" id="PS50111">
    <property type="entry name" value="CHEMOTAXIS_TRANSDUC_2"/>
    <property type="match status" value="1"/>
</dbReference>
<evidence type="ECO:0000256" key="4">
    <source>
        <dbReference type="PROSITE-ProRule" id="PRU00284"/>
    </source>
</evidence>
<dbReference type="AlphaFoldDB" id="B9M9P8"/>
<dbReference type="PANTHER" id="PTHR43531:SF11">
    <property type="entry name" value="METHYL-ACCEPTING CHEMOTAXIS PROTEIN 3"/>
    <property type="match status" value="1"/>
</dbReference>
<dbReference type="InterPro" id="IPR024478">
    <property type="entry name" value="HlyB_4HB_MCP"/>
</dbReference>
<dbReference type="InterPro" id="IPR004089">
    <property type="entry name" value="MCPsignal_dom"/>
</dbReference>
<dbReference type="InterPro" id="IPR004090">
    <property type="entry name" value="Chemotax_Me-accpt_rcpt"/>
</dbReference>
<dbReference type="EMBL" id="CP001390">
    <property type="protein sequence ID" value="ACM20620.1"/>
    <property type="molecule type" value="Genomic_DNA"/>
</dbReference>
<keyword evidence="7" id="KW-0472">Membrane</keyword>
<evidence type="ECO:0000256" key="6">
    <source>
        <dbReference type="SAM" id="MobiDB-lite"/>
    </source>
</evidence>
<dbReference type="CDD" id="cd06225">
    <property type="entry name" value="HAMP"/>
    <property type="match status" value="1"/>
</dbReference>
<comment type="subcellular location">
    <subcellularLocation>
        <location evidence="1">Membrane</location>
    </subcellularLocation>
</comment>
<keyword evidence="5" id="KW-0175">Coiled coil</keyword>
<dbReference type="OrthoDB" id="9763018at2"/>
<name>B9M9P8_GEODF</name>
<feature type="domain" description="Methyl-accepting transducer" evidence="8">
    <location>
        <begin position="267"/>
        <end position="482"/>
    </location>
</feature>
<protein>
    <submittedName>
        <fullName evidence="10">Methyl-accepting chemotaxis sensory transducer, class 34H</fullName>
    </submittedName>
</protein>
<feature type="region of interest" description="Disordered" evidence="6">
    <location>
        <begin position="271"/>
        <end position="309"/>
    </location>
</feature>
<dbReference type="Pfam" id="PF00672">
    <property type="entry name" value="HAMP"/>
    <property type="match status" value="1"/>
</dbReference>
<reference evidence="10 11" key="1">
    <citation type="submission" date="2009-01" db="EMBL/GenBank/DDBJ databases">
        <title>Complete sequence of Geobacter sp. FRC-32.</title>
        <authorList>
            <consortium name="US DOE Joint Genome Institute"/>
            <person name="Lucas S."/>
            <person name="Copeland A."/>
            <person name="Lapidus A."/>
            <person name="Glavina del Rio T."/>
            <person name="Dalin E."/>
            <person name="Tice H."/>
            <person name="Bruce D."/>
            <person name="Goodwin L."/>
            <person name="Pitluck S."/>
            <person name="Saunders E."/>
            <person name="Brettin T."/>
            <person name="Detter J.C."/>
            <person name="Han C."/>
            <person name="Larimer F."/>
            <person name="Land M."/>
            <person name="Hauser L."/>
            <person name="Kyrpides N."/>
            <person name="Ovchinnikova G."/>
            <person name="Kostka J."/>
            <person name="Richardson P."/>
        </authorList>
    </citation>
    <scope>NUCLEOTIDE SEQUENCE [LARGE SCALE GENOMIC DNA]</scope>
    <source>
        <strain evidence="11">DSM 22248 / JCM 15807 / FRC-32</strain>
    </source>
</reference>
<dbReference type="SMART" id="SM00304">
    <property type="entry name" value="HAMP"/>
    <property type="match status" value="1"/>
</dbReference>
<dbReference type="HOGENOM" id="CLU_000445_107_16_7"/>
<dbReference type="SUPFAM" id="SSF58104">
    <property type="entry name" value="Methyl-accepting chemotaxis protein (MCP) signaling domain"/>
    <property type="match status" value="1"/>
</dbReference>
<keyword evidence="11" id="KW-1185">Reference proteome</keyword>
<dbReference type="RefSeq" id="WP_012647349.1">
    <property type="nucleotide sequence ID" value="NC_011979.1"/>
</dbReference>
<keyword evidence="4" id="KW-0807">Transducer</keyword>
<dbReference type="GO" id="GO:0006935">
    <property type="term" value="P:chemotaxis"/>
    <property type="evidence" value="ECO:0007669"/>
    <property type="project" value="UniProtKB-KW"/>
</dbReference>
<feature type="compositionally biased region" description="Low complexity" evidence="6">
    <location>
        <begin position="272"/>
        <end position="308"/>
    </location>
</feature>
<feature type="coiled-coil region" evidence="5">
    <location>
        <begin position="453"/>
        <end position="491"/>
    </location>
</feature>
<organism evidence="10 11">
    <name type="scientific">Geotalea daltonii (strain DSM 22248 / JCM 15807 / FRC-32)</name>
    <name type="common">Geobacter daltonii</name>
    <dbReference type="NCBI Taxonomy" id="316067"/>
    <lineage>
        <taxon>Bacteria</taxon>
        <taxon>Pseudomonadati</taxon>
        <taxon>Thermodesulfobacteriota</taxon>
        <taxon>Desulfuromonadia</taxon>
        <taxon>Geobacterales</taxon>
        <taxon>Geobacteraceae</taxon>
        <taxon>Geotalea</taxon>
    </lineage>
</organism>
<dbReference type="Proteomes" id="UP000007721">
    <property type="component" value="Chromosome"/>
</dbReference>
<accession>B9M9P8</accession>
<dbReference type="GO" id="GO:0005886">
    <property type="term" value="C:plasma membrane"/>
    <property type="evidence" value="ECO:0007669"/>
    <property type="project" value="TreeGrafter"/>
</dbReference>
<gene>
    <name evidence="10" type="primary">mcp34H-2</name>
    <name evidence="10" type="ordered locus">Geob_2266</name>
</gene>